<dbReference type="PANTHER" id="PTHR30523:SF6">
    <property type="entry name" value="PHOSPHOENOLPYRUVATE CARBOXYLASE"/>
    <property type="match status" value="1"/>
</dbReference>
<evidence type="ECO:0000256" key="11">
    <source>
        <dbReference type="PROSITE-ProRule" id="PRU10111"/>
    </source>
</evidence>
<dbReference type="InterPro" id="IPR033129">
    <property type="entry name" value="PEPCASE_His_AS"/>
</dbReference>
<gene>
    <name evidence="10" type="primary">ppc</name>
    <name evidence="13" type="ORF">GBA63_10825</name>
</gene>
<dbReference type="InterPro" id="IPR015813">
    <property type="entry name" value="Pyrv/PenolPyrv_kinase-like_dom"/>
</dbReference>
<evidence type="ECO:0000256" key="12">
    <source>
        <dbReference type="PROSITE-ProRule" id="PRU10112"/>
    </source>
</evidence>
<keyword evidence="14" id="KW-1185">Reference proteome</keyword>
<dbReference type="GO" id="GO:0005829">
    <property type="term" value="C:cytosol"/>
    <property type="evidence" value="ECO:0007669"/>
    <property type="project" value="TreeGrafter"/>
</dbReference>
<comment type="catalytic activity">
    <reaction evidence="9 10">
        <text>oxaloacetate + phosphate = phosphoenolpyruvate + hydrogencarbonate</text>
        <dbReference type="Rhea" id="RHEA:28370"/>
        <dbReference type="ChEBI" id="CHEBI:16452"/>
        <dbReference type="ChEBI" id="CHEBI:17544"/>
        <dbReference type="ChEBI" id="CHEBI:43474"/>
        <dbReference type="ChEBI" id="CHEBI:58702"/>
        <dbReference type="EC" id="4.1.1.31"/>
    </reaction>
</comment>
<reference evidence="13 14" key="1">
    <citation type="submission" date="2019-10" db="EMBL/GenBank/DDBJ databases">
        <title>Rubrobacter sp nov SCSIO 52090 isolated from a deep-sea sediment in the South China Sea.</title>
        <authorList>
            <person name="Chen R.W."/>
        </authorList>
    </citation>
    <scope>NUCLEOTIDE SEQUENCE [LARGE SCALE GENOMIC DNA]</scope>
    <source>
        <strain evidence="13 14">SCSIO 52909</strain>
    </source>
</reference>
<dbReference type="GO" id="GO:0006099">
    <property type="term" value="P:tricarboxylic acid cycle"/>
    <property type="evidence" value="ECO:0007669"/>
    <property type="project" value="InterPro"/>
</dbReference>
<comment type="function">
    <text evidence="2 10">Forms oxaloacetate, a four-carbon dicarboxylic acid source for the tricarboxylic acid cycle.</text>
</comment>
<sequence length="1009" mass="113066">MVGVGAEAGEAGALAAQGRELGGYFDYVGRLADVLDAALRDPQPRSPVVPMYKYLPSRAVPIGRNVTLRNVAVRQTSSEAPRAGYADLPPGVEFEPKDEPLRRDINLLGRVLGQVLIEQEGRRLFEAEEEIRLLCKRLRFDYDPALDERLRALIDGLGQEDLERIVRAFSVYFQLVNIAERYHRVRRRRQYESSPENPPQRASVASALSRLKDEGLDAGSLQEVLDGLNVGLVLTAHPTEATRRSVRRKHERIGEMLASLESPSLTWRERRRLEEGLAEEITVLWQTDELRVRRPAVVQEIERTLLFFEHPLISATLEAYREFEDELAIQFPDGTPRLGRVLEFGSWVGGDQDGNPFVEPRMINTALGLHRALILKRHMSTVSELVDHMSQSERLTGVSGELGAAIEQYERLMPQVAERYKPIDPNELYRKMLLLIAERLRATLEEPESAAAYDGVSGFLDDLFLIRDSLVAHGGRRTAAGGLRDLIRQAQVFGFHLAKLDVRQESSTVVQATAAVVAQATGEDLLEMDEPERAECLRRLLSGPDLPDETPDDLSEESRKVLDTFERIRAARDEFSETPVETFVLSMAHHASDVLCVQLLARRAGLLEVDEEGRCTSNHLRVSPLFETVDDLKRAPDALRNLLDDPFYRSSLSHGGDLQEIMLGYSDSGKDAGYVASNWTLYKAQGHLVSVAGEHGVRLRVFHGRGGSASRGGGPSYQAIMAQPPGTLDGSIRITEQGEVISFKYSMRGLARRNLDTILAAVLEATADHSPPEPEPHWVEAMEELSATARKAYRRLVYEDERFLPFFSQASPIGELSSLNMGSRPAKRVQNAEVESLRAIPWVFAWTQNRFLLPSWYGSGTALRFCTESEEKLRNTREMYRSWPFFRTLVDFMQMTLAKSDLRIAKTYTSLVSDGKVRDELWSKISEEHGACVGALLLITDNENLLDDSPVLQRSIRLRNPYVDPLSYVQVSLLRRLRDLPEDSPGRESVLKTLLLTVSGISSGLLNTG</sequence>
<name>A0A6G8Q9C5_9ACTN</name>
<dbReference type="SUPFAM" id="SSF51621">
    <property type="entry name" value="Phosphoenolpyruvate/pyruvate domain"/>
    <property type="match status" value="1"/>
</dbReference>
<feature type="active site" evidence="10 12">
    <location>
        <position position="670"/>
    </location>
</feature>
<dbReference type="PRINTS" id="PR00150">
    <property type="entry name" value="PEPCARBXLASE"/>
</dbReference>
<comment type="similarity">
    <text evidence="3 10">Belongs to the PEPCase type 1 family.</text>
</comment>
<dbReference type="Proteomes" id="UP000501452">
    <property type="component" value="Chromosome"/>
</dbReference>
<evidence type="ECO:0000256" key="3">
    <source>
        <dbReference type="ARBA" id="ARBA00008346"/>
    </source>
</evidence>
<dbReference type="GO" id="GO:0000287">
    <property type="term" value="F:magnesium ion binding"/>
    <property type="evidence" value="ECO:0007669"/>
    <property type="project" value="UniProtKB-UniRule"/>
</dbReference>
<evidence type="ECO:0000256" key="8">
    <source>
        <dbReference type="ARBA" id="ARBA00023300"/>
    </source>
</evidence>
<accession>A0A6G8Q9C5</accession>
<dbReference type="NCBIfam" id="NF000584">
    <property type="entry name" value="PRK00009.1"/>
    <property type="match status" value="1"/>
</dbReference>
<dbReference type="EMBL" id="CP045119">
    <property type="protein sequence ID" value="QIN83085.1"/>
    <property type="molecule type" value="Genomic_DNA"/>
</dbReference>
<dbReference type="Pfam" id="PF00311">
    <property type="entry name" value="PEPcase"/>
    <property type="match status" value="1"/>
</dbReference>
<dbReference type="KEGG" id="rub:GBA63_10825"/>
<comment type="subunit">
    <text evidence="10">Homotetramer.</text>
</comment>
<evidence type="ECO:0000256" key="4">
    <source>
        <dbReference type="ARBA" id="ARBA00012305"/>
    </source>
</evidence>
<dbReference type="Gene3D" id="1.20.1440.90">
    <property type="entry name" value="Phosphoenolpyruvate/pyruvate domain"/>
    <property type="match status" value="1"/>
</dbReference>
<keyword evidence="6 10" id="KW-0460">Magnesium</keyword>
<dbReference type="HAMAP" id="MF_00595">
    <property type="entry name" value="PEPcase_type1"/>
    <property type="match status" value="1"/>
</dbReference>
<organism evidence="13 14">
    <name type="scientific">Rubrobacter tropicus</name>
    <dbReference type="NCBI Taxonomy" id="2653851"/>
    <lineage>
        <taxon>Bacteria</taxon>
        <taxon>Bacillati</taxon>
        <taxon>Actinomycetota</taxon>
        <taxon>Rubrobacteria</taxon>
        <taxon>Rubrobacterales</taxon>
        <taxon>Rubrobacteraceae</taxon>
        <taxon>Rubrobacter</taxon>
    </lineage>
</organism>
<evidence type="ECO:0000256" key="5">
    <source>
        <dbReference type="ARBA" id="ARBA00022419"/>
    </source>
</evidence>
<dbReference type="PANTHER" id="PTHR30523">
    <property type="entry name" value="PHOSPHOENOLPYRUVATE CARBOXYLASE"/>
    <property type="match status" value="1"/>
</dbReference>
<evidence type="ECO:0000256" key="2">
    <source>
        <dbReference type="ARBA" id="ARBA00003670"/>
    </source>
</evidence>
<protein>
    <recommendedName>
        <fullName evidence="5 10">Phosphoenolpyruvate carboxylase</fullName>
        <shortName evidence="10">PEPC</shortName>
        <shortName evidence="10">PEPCase</shortName>
        <ecNumber evidence="4 10">4.1.1.31</ecNumber>
    </recommendedName>
</protein>
<evidence type="ECO:0000313" key="14">
    <source>
        <dbReference type="Proteomes" id="UP000501452"/>
    </source>
</evidence>
<keyword evidence="13" id="KW-0670">Pyruvate</keyword>
<evidence type="ECO:0000313" key="13">
    <source>
        <dbReference type="EMBL" id="QIN83085.1"/>
    </source>
</evidence>
<evidence type="ECO:0000256" key="10">
    <source>
        <dbReference type="HAMAP-Rule" id="MF_00595"/>
    </source>
</evidence>
<evidence type="ECO:0000256" key="6">
    <source>
        <dbReference type="ARBA" id="ARBA00022842"/>
    </source>
</evidence>
<evidence type="ECO:0000256" key="1">
    <source>
        <dbReference type="ARBA" id="ARBA00001946"/>
    </source>
</evidence>
<dbReference type="PROSITE" id="PS00393">
    <property type="entry name" value="PEPCASE_2"/>
    <property type="match status" value="1"/>
</dbReference>
<dbReference type="EC" id="4.1.1.31" evidence="4 10"/>
<evidence type="ECO:0000256" key="9">
    <source>
        <dbReference type="ARBA" id="ARBA00048995"/>
    </source>
</evidence>
<dbReference type="AlphaFoldDB" id="A0A6G8Q9C5"/>
<dbReference type="InterPro" id="IPR021135">
    <property type="entry name" value="PEP_COase"/>
</dbReference>
<evidence type="ECO:0000256" key="7">
    <source>
        <dbReference type="ARBA" id="ARBA00023239"/>
    </source>
</evidence>
<proteinExistence type="inferred from homology"/>
<feature type="active site" evidence="10 11">
    <location>
        <position position="237"/>
    </location>
</feature>
<dbReference type="PROSITE" id="PS00781">
    <property type="entry name" value="PEPCASE_1"/>
    <property type="match status" value="1"/>
</dbReference>
<dbReference type="GO" id="GO:0008964">
    <property type="term" value="F:phosphoenolpyruvate carboxylase activity"/>
    <property type="evidence" value="ECO:0007669"/>
    <property type="project" value="UniProtKB-UniRule"/>
</dbReference>
<dbReference type="InterPro" id="IPR022805">
    <property type="entry name" value="PEP_COase_bac/pln-type"/>
</dbReference>
<comment type="cofactor">
    <cofactor evidence="1 10">
        <name>Mg(2+)</name>
        <dbReference type="ChEBI" id="CHEBI:18420"/>
    </cofactor>
</comment>
<dbReference type="GO" id="GO:0006107">
    <property type="term" value="P:oxaloacetate metabolic process"/>
    <property type="evidence" value="ECO:0007669"/>
    <property type="project" value="UniProtKB-UniRule"/>
</dbReference>
<keyword evidence="7 10" id="KW-0456">Lyase</keyword>
<keyword evidence="8 10" id="KW-0120">Carbon dioxide fixation</keyword>
<dbReference type="GO" id="GO:0015977">
    <property type="term" value="P:carbon fixation"/>
    <property type="evidence" value="ECO:0007669"/>
    <property type="project" value="UniProtKB-UniRule"/>
</dbReference>
<dbReference type="InterPro" id="IPR018129">
    <property type="entry name" value="PEP_COase_Lys_AS"/>
</dbReference>